<name>A0AAE0EP36_9CHLO</name>
<evidence type="ECO:0000256" key="1">
    <source>
        <dbReference type="SAM" id="SignalP"/>
    </source>
</evidence>
<dbReference type="AlphaFoldDB" id="A0AAE0EP36"/>
<feature type="signal peptide" evidence="1">
    <location>
        <begin position="1"/>
        <end position="31"/>
    </location>
</feature>
<protein>
    <submittedName>
        <fullName evidence="2">Uncharacterized protein</fullName>
    </submittedName>
</protein>
<comment type="caution">
    <text evidence="2">The sequence shown here is derived from an EMBL/GenBank/DDBJ whole genome shotgun (WGS) entry which is preliminary data.</text>
</comment>
<reference evidence="2 3" key="1">
    <citation type="journal article" date="2015" name="Genome Biol. Evol.">
        <title>Comparative Genomics of a Bacterivorous Green Alga Reveals Evolutionary Causalities and Consequences of Phago-Mixotrophic Mode of Nutrition.</title>
        <authorList>
            <person name="Burns J.A."/>
            <person name="Paasch A."/>
            <person name="Narechania A."/>
            <person name="Kim E."/>
        </authorList>
    </citation>
    <scope>NUCLEOTIDE SEQUENCE [LARGE SCALE GENOMIC DNA]</scope>
    <source>
        <strain evidence="2 3">PLY_AMNH</strain>
    </source>
</reference>
<dbReference type="Proteomes" id="UP001190700">
    <property type="component" value="Unassembled WGS sequence"/>
</dbReference>
<sequence>MLNHSIATILPTGVALLALVTFLGCPAPSDAARIALNGTENGTVKSLKDLTLASETAEAGAVHNTEEKHNHVLSHNFGNTTLNRRSLDGTETEYQFVSSQSSCAVAGLATITSYETCAAAGEALGVTNQSNVDYPTVEETGNYPYGCYQHTRVYDGEKGLYLNSKQIDSDGESEACSDESSCICKRSTEYQFVSIHSSCAVAGLATITSYETCAAAGEALGVTKQSNVDYPTVEETGNYPYGCYQHTRVYDGEKGLYLNSKQIDSDDVDLYSILTEWSNLNVILQIGAS</sequence>
<accession>A0AAE0EP36</accession>
<feature type="chain" id="PRO_5041962404" evidence="1">
    <location>
        <begin position="32"/>
        <end position="289"/>
    </location>
</feature>
<keyword evidence="1" id="KW-0732">Signal</keyword>
<evidence type="ECO:0000313" key="2">
    <source>
        <dbReference type="EMBL" id="KAK3234847.1"/>
    </source>
</evidence>
<dbReference type="EMBL" id="LGRX02035443">
    <property type="protein sequence ID" value="KAK3234847.1"/>
    <property type="molecule type" value="Genomic_DNA"/>
</dbReference>
<organism evidence="2 3">
    <name type="scientific">Cymbomonas tetramitiformis</name>
    <dbReference type="NCBI Taxonomy" id="36881"/>
    <lineage>
        <taxon>Eukaryota</taxon>
        <taxon>Viridiplantae</taxon>
        <taxon>Chlorophyta</taxon>
        <taxon>Pyramimonadophyceae</taxon>
        <taxon>Pyramimonadales</taxon>
        <taxon>Pyramimonadaceae</taxon>
        <taxon>Cymbomonas</taxon>
    </lineage>
</organism>
<evidence type="ECO:0000313" key="3">
    <source>
        <dbReference type="Proteomes" id="UP001190700"/>
    </source>
</evidence>
<gene>
    <name evidence="2" type="ORF">CYMTET_54916</name>
</gene>
<proteinExistence type="predicted"/>
<keyword evidence="3" id="KW-1185">Reference proteome</keyword>